<keyword evidence="3" id="KW-0326">Glycosidase</keyword>
<organism evidence="5 6">
    <name type="scientific">Mycena pura</name>
    <dbReference type="NCBI Taxonomy" id="153505"/>
    <lineage>
        <taxon>Eukaryota</taxon>
        <taxon>Fungi</taxon>
        <taxon>Dikarya</taxon>
        <taxon>Basidiomycota</taxon>
        <taxon>Agaricomycotina</taxon>
        <taxon>Agaricomycetes</taxon>
        <taxon>Agaricomycetidae</taxon>
        <taxon>Agaricales</taxon>
        <taxon>Marasmiineae</taxon>
        <taxon>Mycenaceae</taxon>
        <taxon>Mycena</taxon>
    </lineage>
</organism>
<accession>A0AAD6YH40</accession>
<comment type="similarity">
    <text evidence="1">Belongs to the IUNH family.</text>
</comment>
<dbReference type="InterPro" id="IPR023186">
    <property type="entry name" value="IUNH"/>
</dbReference>
<dbReference type="GO" id="GO:0006152">
    <property type="term" value="P:purine nucleoside catabolic process"/>
    <property type="evidence" value="ECO:0007669"/>
    <property type="project" value="TreeGrafter"/>
</dbReference>
<name>A0AAD6YH40_9AGAR</name>
<sequence>MASPELEILAYITCFGNTDVDSSHLNILKAYRAVSLHLEKFPEDRSRFPNFTSTVKPILARGSAGPLEGDLHSAQYFHGRDGLSEISERHPELEVGSEGCQHPHLTITNSPGLEVASQLIRSRPPRTITYIALGPLTDLACLMTNDASLVRDRIGRIVCMGGALDVPGNTSPVAEFNFFADPYAVKKLLIENAEIMNPTLLPLDRFMLLPLDLTTSHELPFPIYKAKVDPSFETSAKPSKEADKSPLTHFTTSFLEQVRDIMLKFGKDALELHDIVAVWCAIENPPVPDSNVDILASGWKTRSRIFDIERTGELTRGFLVVDRRDDLIAYAPGANRAKVQAELEKHNMRHGTWESTAVPAFVETEREPKDLHPGRVVCVHATPGPSVLLDLLLKRVWGVTM</sequence>
<dbReference type="AlphaFoldDB" id="A0AAD6YH40"/>
<evidence type="ECO:0000259" key="4">
    <source>
        <dbReference type="Pfam" id="PF01156"/>
    </source>
</evidence>
<dbReference type="GO" id="GO:0005829">
    <property type="term" value="C:cytosol"/>
    <property type="evidence" value="ECO:0007669"/>
    <property type="project" value="TreeGrafter"/>
</dbReference>
<reference evidence="5" key="1">
    <citation type="submission" date="2023-03" db="EMBL/GenBank/DDBJ databases">
        <title>Massive genome expansion in bonnet fungi (Mycena s.s.) driven by repeated elements and novel gene families across ecological guilds.</title>
        <authorList>
            <consortium name="Lawrence Berkeley National Laboratory"/>
            <person name="Harder C.B."/>
            <person name="Miyauchi S."/>
            <person name="Viragh M."/>
            <person name="Kuo A."/>
            <person name="Thoen E."/>
            <person name="Andreopoulos B."/>
            <person name="Lu D."/>
            <person name="Skrede I."/>
            <person name="Drula E."/>
            <person name="Henrissat B."/>
            <person name="Morin E."/>
            <person name="Kohler A."/>
            <person name="Barry K."/>
            <person name="LaButti K."/>
            <person name="Morin E."/>
            <person name="Salamov A."/>
            <person name="Lipzen A."/>
            <person name="Mereny Z."/>
            <person name="Hegedus B."/>
            <person name="Baldrian P."/>
            <person name="Stursova M."/>
            <person name="Weitz H."/>
            <person name="Taylor A."/>
            <person name="Grigoriev I.V."/>
            <person name="Nagy L.G."/>
            <person name="Martin F."/>
            <person name="Kauserud H."/>
        </authorList>
    </citation>
    <scope>NUCLEOTIDE SEQUENCE</scope>
    <source>
        <strain evidence="5">9144</strain>
    </source>
</reference>
<evidence type="ECO:0000256" key="2">
    <source>
        <dbReference type="ARBA" id="ARBA00022801"/>
    </source>
</evidence>
<dbReference type="GO" id="GO:0008477">
    <property type="term" value="F:purine nucleosidase activity"/>
    <property type="evidence" value="ECO:0007669"/>
    <property type="project" value="TreeGrafter"/>
</dbReference>
<evidence type="ECO:0000256" key="3">
    <source>
        <dbReference type="ARBA" id="ARBA00023295"/>
    </source>
</evidence>
<dbReference type="InterPro" id="IPR036452">
    <property type="entry name" value="Ribo_hydro-like"/>
</dbReference>
<protein>
    <submittedName>
        <fullName evidence="5">Inosine/uridine-preferring nucleoside hydrolase domain-containing protein</fullName>
    </submittedName>
</protein>
<dbReference type="PANTHER" id="PTHR12304:SF56">
    <property type="entry name" value="HYDROLASE, PUTATIVE (AFU_ORTHOLOGUE AFUA_1G11790)-RELATED"/>
    <property type="match status" value="1"/>
</dbReference>
<comment type="caution">
    <text evidence="5">The sequence shown here is derived from an EMBL/GenBank/DDBJ whole genome shotgun (WGS) entry which is preliminary data.</text>
</comment>
<dbReference type="Pfam" id="PF01156">
    <property type="entry name" value="IU_nuc_hydro"/>
    <property type="match status" value="1"/>
</dbReference>
<evidence type="ECO:0000313" key="6">
    <source>
        <dbReference type="Proteomes" id="UP001219525"/>
    </source>
</evidence>
<dbReference type="PANTHER" id="PTHR12304">
    <property type="entry name" value="INOSINE-URIDINE PREFERRING NUCLEOSIDE HYDROLASE"/>
    <property type="match status" value="1"/>
</dbReference>
<evidence type="ECO:0000256" key="1">
    <source>
        <dbReference type="ARBA" id="ARBA00009176"/>
    </source>
</evidence>
<keyword evidence="6" id="KW-1185">Reference proteome</keyword>
<evidence type="ECO:0000313" key="5">
    <source>
        <dbReference type="EMBL" id="KAJ7209611.1"/>
    </source>
</evidence>
<dbReference type="SUPFAM" id="SSF53590">
    <property type="entry name" value="Nucleoside hydrolase"/>
    <property type="match status" value="1"/>
</dbReference>
<dbReference type="Proteomes" id="UP001219525">
    <property type="component" value="Unassembled WGS sequence"/>
</dbReference>
<dbReference type="EMBL" id="JARJCW010000030">
    <property type="protein sequence ID" value="KAJ7209611.1"/>
    <property type="molecule type" value="Genomic_DNA"/>
</dbReference>
<feature type="domain" description="Inosine/uridine-preferring nucleoside hydrolase" evidence="4">
    <location>
        <begin position="2"/>
        <end position="337"/>
    </location>
</feature>
<dbReference type="InterPro" id="IPR001910">
    <property type="entry name" value="Inosine/uridine_hydrolase_dom"/>
</dbReference>
<proteinExistence type="inferred from homology"/>
<gene>
    <name evidence="5" type="ORF">GGX14DRAFT_452212</name>
</gene>
<keyword evidence="2 5" id="KW-0378">Hydrolase</keyword>
<dbReference type="Gene3D" id="3.90.245.10">
    <property type="entry name" value="Ribonucleoside hydrolase-like"/>
    <property type="match status" value="1"/>
</dbReference>